<protein>
    <submittedName>
        <fullName evidence="1">Uncharacterized protein</fullName>
    </submittedName>
</protein>
<evidence type="ECO:0000313" key="2">
    <source>
        <dbReference type="Proteomes" id="UP001497535"/>
    </source>
</evidence>
<keyword evidence="2" id="KW-1185">Reference proteome</keyword>
<gene>
    <name evidence="1" type="ORF">MENTE1834_LOCUS17449</name>
</gene>
<organism evidence="1 2">
    <name type="scientific">Meloidogyne enterolobii</name>
    <name type="common">Root-knot nematode worm</name>
    <name type="synonym">Meloidogyne mayaguensis</name>
    <dbReference type="NCBI Taxonomy" id="390850"/>
    <lineage>
        <taxon>Eukaryota</taxon>
        <taxon>Metazoa</taxon>
        <taxon>Ecdysozoa</taxon>
        <taxon>Nematoda</taxon>
        <taxon>Chromadorea</taxon>
        <taxon>Rhabditida</taxon>
        <taxon>Tylenchina</taxon>
        <taxon>Tylenchomorpha</taxon>
        <taxon>Tylenchoidea</taxon>
        <taxon>Meloidogynidae</taxon>
        <taxon>Meloidogyninae</taxon>
        <taxon>Meloidogyne</taxon>
    </lineage>
</organism>
<accession>A0ACB0YXK9</accession>
<reference evidence="1" key="1">
    <citation type="submission" date="2023-11" db="EMBL/GenBank/DDBJ databases">
        <authorList>
            <person name="Poullet M."/>
        </authorList>
    </citation>
    <scope>NUCLEOTIDE SEQUENCE</scope>
    <source>
        <strain evidence="1">E1834</strain>
    </source>
</reference>
<dbReference type="EMBL" id="CAVMJV010000020">
    <property type="protein sequence ID" value="CAK5066053.1"/>
    <property type="molecule type" value="Genomic_DNA"/>
</dbReference>
<dbReference type="Proteomes" id="UP001497535">
    <property type="component" value="Unassembled WGS sequence"/>
</dbReference>
<sequence length="70" mass="8335">MFIRRTGFFCIGRFWDVSFNMLVGLIVYLPLASLLLLSHLFFANFTLFSSSKYCFLQFHFPSIFVNYFEI</sequence>
<proteinExistence type="predicted"/>
<evidence type="ECO:0000313" key="1">
    <source>
        <dbReference type="EMBL" id="CAK5066053.1"/>
    </source>
</evidence>
<name>A0ACB0YXK9_MELEN</name>
<comment type="caution">
    <text evidence="1">The sequence shown here is derived from an EMBL/GenBank/DDBJ whole genome shotgun (WGS) entry which is preliminary data.</text>
</comment>